<evidence type="ECO:0000313" key="4">
    <source>
        <dbReference type="Proteomes" id="UP000183859"/>
    </source>
</evidence>
<accession>A0A1L3I5X9</accession>
<dbReference type="AlphaFoldDB" id="A0A1L3I5X9"/>
<proteinExistence type="predicted"/>
<sequence>MKHLFAFGKTGFPPSIPRGLLARPRPAGMRNAPGLGLGLGLATVLSLAMPIEGRAQQAPEATEAAATPAITASDGAASVTIETNAEAPQEDPVTRLIQDGDSVDLDSLMWLRRPVVIFADSPADPRYHEQMEWLRNGAEPLLDRDVIVLIDTDPSVKSALRKKLRPRGFMLVLLGKDGGIKLRKPQPLTVRELSRSIDKFPDRLREVEERREN</sequence>
<name>A0A1L3I5X9_9RHOB</name>
<reference evidence="4" key="1">
    <citation type="submission" date="2016-07" db="EMBL/GenBank/DDBJ databases">
        <title>Phaeobacter portensis sp. nov., a tropodithietic acid producing bacterium isolated from a German harbor.</title>
        <authorList>
            <person name="Freese H.M."/>
            <person name="Bunk B."/>
            <person name="Breider S."/>
            <person name="Brinkhoff T."/>
        </authorList>
    </citation>
    <scope>NUCLEOTIDE SEQUENCE [LARGE SCALE GENOMIC DNA]</scope>
    <source>
        <strain evidence="4">P97</strain>
    </source>
</reference>
<protein>
    <recommendedName>
        <fullName evidence="2">DUF4174 domain-containing protein</fullName>
    </recommendedName>
</protein>
<keyword evidence="1" id="KW-0732">Signal</keyword>
<dbReference type="Pfam" id="PF13778">
    <property type="entry name" value="DUF4174"/>
    <property type="match status" value="1"/>
</dbReference>
<evidence type="ECO:0000256" key="1">
    <source>
        <dbReference type="ARBA" id="ARBA00022729"/>
    </source>
</evidence>
<evidence type="ECO:0000259" key="2">
    <source>
        <dbReference type="Pfam" id="PF13778"/>
    </source>
</evidence>
<gene>
    <name evidence="3" type="ORF">PhaeoP97_02118</name>
</gene>
<dbReference type="Proteomes" id="UP000183859">
    <property type="component" value="Chromosome"/>
</dbReference>
<feature type="domain" description="DUF4174" evidence="2">
    <location>
        <begin position="105"/>
        <end position="206"/>
    </location>
</feature>
<keyword evidence="4" id="KW-1185">Reference proteome</keyword>
<organism evidence="3 4">
    <name type="scientific">Phaeobacter porticola</name>
    <dbReference type="NCBI Taxonomy" id="1844006"/>
    <lineage>
        <taxon>Bacteria</taxon>
        <taxon>Pseudomonadati</taxon>
        <taxon>Pseudomonadota</taxon>
        <taxon>Alphaproteobacteria</taxon>
        <taxon>Rhodobacterales</taxon>
        <taxon>Roseobacteraceae</taxon>
        <taxon>Phaeobacter</taxon>
    </lineage>
</organism>
<dbReference type="InterPro" id="IPR025232">
    <property type="entry name" value="DUF4174"/>
</dbReference>
<dbReference type="EMBL" id="CP016364">
    <property type="protein sequence ID" value="APG47518.1"/>
    <property type="molecule type" value="Genomic_DNA"/>
</dbReference>
<evidence type="ECO:0000313" key="3">
    <source>
        <dbReference type="EMBL" id="APG47518.1"/>
    </source>
</evidence>
<dbReference type="KEGG" id="php:PhaeoP97_02118"/>
<dbReference type="STRING" id="1844006.PhaeoP97_02118"/>
<dbReference type="RefSeq" id="WP_083570429.1">
    <property type="nucleotide sequence ID" value="NZ_CP016364.1"/>
</dbReference>
<dbReference type="OrthoDB" id="7362103at2"/>